<keyword evidence="2" id="KW-1185">Reference proteome</keyword>
<comment type="caution">
    <text evidence="1">The sequence shown here is derived from an EMBL/GenBank/DDBJ whole genome shotgun (WGS) entry which is preliminary data.</text>
</comment>
<evidence type="ECO:0000313" key="2">
    <source>
        <dbReference type="Proteomes" id="UP000003973"/>
    </source>
</evidence>
<evidence type="ECO:0000313" key="1">
    <source>
        <dbReference type="EMBL" id="EEO27468.1"/>
    </source>
</evidence>
<name>C3X2N2_9BURK</name>
<proteinExistence type="predicted"/>
<dbReference type="EMBL" id="ACDP02000023">
    <property type="protein sequence ID" value="EEO27468.1"/>
    <property type="molecule type" value="Genomic_DNA"/>
</dbReference>
<gene>
    <name evidence="1" type="ORF">OFAG_00621</name>
</gene>
<dbReference type="Proteomes" id="UP000003973">
    <property type="component" value="Unassembled WGS sequence"/>
</dbReference>
<accession>C3X2N2</accession>
<dbReference type="HOGENOM" id="CLU_1298746_0_0_4"/>
<organism evidence="1 2">
    <name type="scientific">Oxalobacter paraformigenes</name>
    <dbReference type="NCBI Taxonomy" id="556268"/>
    <lineage>
        <taxon>Bacteria</taxon>
        <taxon>Pseudomonadati</taxon>
        <taxon>Pseudomonadota</taxon>
        <taxon>Betaproteobacteria</taxon>
        <taxon>Burkholderiales</taxon>
        <taxon>Oxalobacteraceae</taxon>
        <taxon>Oxalobacter</taxon>
    </lineage>
</organism>
<reference evidence="1" key="1">
    <citation type="submission" date="2011-10" db="EMBL/GenBank/DDBJ databases">
        <title>The Genome Sequence of Oxalobacter formigenes HOxBLS.</title>
        <authorList>
            <consortium name="The Broad Institute Genome Sequencing Platform"/>
            <person name="Earl A."/>
            <person name="Ward D."/>
            <person name="Feldgarden M."/>
            <person name="Gevers D."/>
            <person name="Allison M.J."/>
            <person name="Humphrey S."/>
            <person name="Young S.K."/>
            <person name="Zeng Q."/>
            <person name="Gargeya S."/>
            <person name="Fitzgerald M."/>
            <person name="Haas B."/>
            <person name="Abouelleil A."/>
            <person name="Alvarado L."/>
            <person name="Arachchi H.M."/>
            <person name="Berlin A."/>
            <person name="Brown A."/>
            <person name="Chapman S.B."/>
            <person name="Chen Z."/>
            <person name="Dunbar C."/>
            <person name="Freedman E."/>
            <person name="Gearin G."/>
            <person name="Goldberg J."/>
            <person name="Griggs A."/>
            <person name="Gujja S."/>
            <person name="Heiman D."/>
            <person name="Howarth C."/>
            <person name="Larson L."/>
            <person name="Lui A."/>
            <person name="MacDonald P.J.P."/>
            <person name="Montmayeur A."/>
            <person name="Murphy C."/>
            <person name="Neiman D."/>
            <person name="Pearson M."/>
            <person name="Priest M."/>
            <person name="Roberts A."/>
            <person name="Saif S."/>
            <person name="Shea T."/>
            <person name="Shenoy N."/>
            <person name="Sisk P."/>
            <person name="Stolte C."/>
            <person name="Sykes S."/>
            <person name="Wortman J."/>
            <person name="Nusbaum C."/>
            <person name="Birren B."/>
        </authorList>
    </citation>
    <scope>NUCLEOTIDE SEQUENCE [LARGE SCALE GENOMIC DNA]</scope>
    <source>
        <strain evidence="1">HOxBLS</strain>
    </source>
</reference>
<sequence length="212" mass="24210">MGEKARQTRQSGSIAACRSGPPEQNVFRFLLFRYHNAFIIHIFSGYSGQLPAKQGKDSMTTPFDAFIDWFGKLPLKYRQDLASEVASLLPGIEVNPYHRKFLDDFSGQLDRIRKKGHREEYGLLLCIRAVIDRIVESKNRENEGWEKEKEALDELAKITGSCSIAVQASEKAMQYSEWKAIGEKWNELVDQSLTQDAIERWHHSVSPAAHIV</sequence>
<protein>
    <submittedName>
        <fullName evidence="1">Uncharacterized protein</fullName>
    </submittedName>
</protein>
<dbReference type="AlphaFoldDB" id="C3X2N2"/>